<name>A0A8E5HKB6_USTVR</name>
<protein>
    <submittedName>
        <fullName evidence="1">Uncharacterized protein</fullName>
    </submittedName>
</protein>
<dbReference type="EMBL" id="CP072753">
    <property type="protein sequence ID" value="QUC16872.1"/>
    <property type="molecule type" value="Genomic_DNA"/>
</dbReference>
<evidence type="ECO:0000313" key="2">
    <source>
        <dbReference type="Proteomes" id="UP000027002"/>
    </source>
</evidence>
<keyword evidence="2" id="KW-1185">Reference proteome</keyword>
<dbReference type="KEGG" id="uvi:66061891"/>
<gene>
    <name evidence="1" type="ORF">UV8b_01113</name>
</gene>
<dbReference type="AlphaFoldDB" id="A0A8E5HKB6"/>
<dbReference type="RefSeq" id="XP_042994545.1">
    <property type="nucleotide sequence ID" value="XM_043138611.1"/>
</dbReference>
<evidence type="ECO:0000313" key="1">
    <source>
        <dbReference type="EMBL" id="QUC16872.1"/>
    </source>
</evidence>
<sequence length="200" mass="22547">MMQSRRPYYATQKCLLMPALSVIPFLPRFPDRMAGTRRRLSPAAAVDCKQPTQRDVGCWGTFSPRLLMKRPFLAPQRGWLSLRVMAPSCGYPIFPALEAQVPPTPILPSLTWPESHHGLADLMEADDGSMVTFIARPTYQICPSLMGLLILASFSPVSRTLQIKRHYIRAKSESRTLCAFFVDVRHPGDCKMVSKRHSQC</sequence>
<reference evidence="1" key="1">
    <citation type="submission" date="2020-03" db="EMBL/GenBank/DDBJ databases">
        <title>A mixture of massive structural variations and highly conserved coding sequences in Ustilaginoidea virens genome.</title>
        <authorList>
            <person name="Zhang K."/>
            <person name="Zhao Z."/>
            <person name="Zhang Z."/>
            <person name="Li Y."/>
            <person name="Hsiang T."/>
            <person name="Sun W."/>
        </authorList>
    </citation>
    <scope>NUCLEOTIDE SEQUENCE</scope>
    <source>
        <strain evidence="1">UV-8b</strain>
    </source>
</reference>
<dbReference type="Proteomes" id="UP000027002">
    <property type="component" value="Chromosome 1"/>
</dbReference>
<organism evidence="1 2">
    <name type="scientific">Ustilaginoidea virens</name>
    <name type="common">Rice false smut fungus</name>
    <name type="synonym">Villosiclava virens</name>
    <dbReference type="NCBI Taxonomy" id="1159556"/>
    <lineage>
        <taxon>Eukaryota</taxon>
        <taxon>Fungi</taxon>
        <taxon>Dikarya</taxon>
        <taxon>Ascomycota</taxon>
        <taxon>Pezizomycotina</taxon>
        <taxon>Sordariomycetes</taxon>
        <taxon>Hypocreomycetidae</taxon>
        <taxon>Hypocreales</taxon>
        <taxon>Clavicipitaceae</taxon>
        <taxon>Ustilaginoidea</taxon>
    </lineage>
</organism>
<dbReference type="GeneID" id="66061891"/>
<proteinExistence type="predicted"/>
<accession>A0A8E5HKB6</accession>